<feature type="domain" description="TonB-dependent receptor plug" evidence="14">
    <location>
        <begin position="51"/>
        <end position="159"/>
    </location>
</feature>
<comment type="similarity">
    <text evidence="2">Belongs to the TonB-dependent receptor family. Hemoglobin/haptoglobin binding protein subfamily.</text>
</comment>
<proteinExistence type="inferred from homology"/>
<evidence type="ECO:0000256" key="4">
    <source>
        <dbReference type="ARBA" id="ARBA00022452"/>
    </source>
</evidence>
<dbReference type="AlphaFoldDB" id="A0A290S8E1"/>
<evidence type="ECO:0000256" key="8">
    <source>
        <dbReference type="ARBA" id="ARBA00023136"/>
    </source>
</evidence>
<accession>A0A290S8E1</accession>
<evidence type="ECO:0000256" key="2">
    <source>
        <dbReference type="ARBA" id="ARBA00008143"/>
    </source>
</evidence>
<dbReference type="InterPro" id="IPR039426">
    <property type="entry name" value="TonB-dep_rcpt-like"/>
</dbReference>
<dbReference type="PROSITE" id="PS52016">
    <property type="entry name" value="TONB_DEPENDENT_REC_3"/>
    <property type="match status" value="1"/>
</dbReference>
<protein>
    <recommendedName>
        <fullName evidence="17">Iron complex outermembrane recepter protein</fullName>
    </recommendedName>
</protein>
<evidence type="ECO:0000256" key="6">
    <source>
        <dbReference type="ARBA" id="ARBA00022729"/>
    </source>
</evidence>
<dbReference type="Gene3D" id="2.170.130.10">
    <property type="entry name" value="TonB-dependent receptor, plug domain"/>
    <property type="match status" value="1"/>
</dbReference>
<evidence type="ECO:0000256" key="10">
    <source>
        <dbReference type="ARBA" id="ARBA00023237"/>
    </source>
</evidence>
<dbReference type="PANTHER" id="PTHR30069:SF29">
    <property type="entry name" value="HEMOGLOBIN AND HEMOGLOBIN-HAPTOGLOBIN-BINDING PROTEIN 1-RELATED"/>
    <property type="match status" value="1"/>
</dbReference>
<keyword evidence="8 11" id="KW-0472">Membrane</keyword>
<dbReference type="GO" id="GO:0015344">
    <property type="term" value="F:siderophore uptake transmembrane transporter activity"/>
    <property type="evidence" value="ECO:0007669"/>
    <property type="project" value="TreeGrafter"/>
</dbReference>
<evidence type="ECO:0000256" key="7">
    <source>
        <dbReference type="ARBA" id="ARBA00023077"/>
    </source>
</evidence>
<evidence type="ECO:0000313" key="16">
    <source>
        <dbReference type="Proteomes" id="UP000016505"/>
    </source>
</evidence>
<dbReference type="InterPro" id="IPR000531">
    <property type="entry name" value="Beta-barrel_TonB"/>
</dbReference>
<keyword evidence="10 11" id="KW-0998">Cell outer membrane</keyword>
<dbReference type="InterPro" id="IPR036942">
    <property type="entry name" value="Beta-barrel_TonB_sf"/>
</dbReference>
<dbReference type="InterPro" id="IPR037066">
    <property type="entry name" value="Plug_dom_sf"/>
</dbReference>
<dbReference type="Pfam" id="PF07715">
    <property type="entry name" value="Plug"/>
    <property type="match status" value="1"/>
</dbReference>
<comment type="subcellular location">
    <subcellularLocation>
        <location evidence="1 11">Cell outer membrane</location>
        <topology evidence="1 11">Multi-pass membrane protein</topology>
    </subcellularLocation>
</comment>
<evidence type="ECO:0000256" key="5">
    <source>
        <dbReference type="ARBA" id="ARBA00022692"/>
    </source>
</evidence>
<evidence type="ECO:0000256" key="11">
    <source>
        <dbReference type="PROSITE-ProRule" id="PRU01360"/>
    </source>
</evidence>
<dbReference type="GO" id="GO:0044718">
    <property type="term" value="P:siderophore transmembrane transport"/>
    <property type="evidence" value="ECO:0007669"/>
    <property type="project" value="TreeGrafter"/>
</dbReference>
<dbReference type="GO" id="GO:0009279">
    <property type="term" value="C:cell outer membrane"/>
    <property type="evidence" value="ECO:0007669"/>
    <property type="project" value="UniProtKB-SubCell"/>
</dbReference>
<dbReference type="Gene3D" id="2.40.170.20">
    <property type="entry name" value="TonB-dependent receptor, beta-barrel domain"/>
    <property type="match status" value="1"/>
</dbReference>
<keyword evidence="4 11" id="KW-1134">Transmembrane beta strand</keyword>
<organism evidence="15 16">
    <name type="scientific">Pseudoalteromonas arctica A 37-1-2</name>
    <dbReference type="NCBI Taxonomy" id="1117313"/>
    <lineage>
        <taxon>Bacteria</taxon>
        <taxon>Pseudomonadati</taxon>
        <taxon>Pseudomonadota</taxon>
        <taxon>Gammaproteobacteria</taxon>
        <taxon>Alteromonadales</taxon>
        <taxon>Pseudoalteromonadaceae</taxon>
        <taxon>Pseudoalteromonas</taxon>
    </lineage>
</organism>
<dbReference type="Proteomes" id="UP000016505">
    <property type="component" value="Chromosome II"/>
</dbReference>
<gene>
    <name evidence="15" type="ORF">PARC_b0198</name>
</gene>
<evidence type="ECO:0000256" key="3">
    <source>
        <dbReference type="ARBA" id="ARBA00022448"/>
    </source>
</evidence>
<evidence type="ECO:0000259" key="13">
    <source>
        <dbReference type="Pfam" id="PF00593"/>
    </source>
</evidence>
<keyword evidence="6" id="KW-0732">Signal</keyword>
<evidence type="ECO:0008006" key="17">
    <source>
        <dbReference type="Google" id="ProtNLM"/>
    </source>
</evidence>
<feature type="domain" description="TonB-dependent receptor-like beta-barrel" evidence="13">
    <location>
        <begin position="165"/>
        <end position="653"/>
    </location>
</feature>
<keyword evidence="5 11" id="KW-0812">Transmembrane</keyword>
<dbReference type="KEGG" id="part:PARC_b0198"/>
<evidence type="ECO:0000259" key="14">
    <source>
        <dbReference type="Pfam" id="PF07715"/>
    </source>
</evidence>
<evidence type="ECO:0000313" key="15">
    <source>
        <dbReference type="EMBL" id="ATC88434.1"/>
    </source>
</evidence>
<keyword evidence="7 12" id="KW-0798">TonB box</keyword>
<dbReference type="RefSeq" id="WP_010553525.1">
    <property type="nucleotide sequence ID" value="NZ_CP011026.1"/>
</dbReference>
<reference evidence="15 16" key="1">
    <citation type="journal article" date="2012" name="J. Bacteriol.">
        <title>Genome sequences of type strains of seven species of the marine bacterium Pseudoalteromonas.</title>
        <authorList>
            <person name="Xie B.B."/>
            <person name="Shu Y.L."/>
            <person name="Qin Q.L."/>
            <person name="Rong J.C."/>
            <person name="Zhang X.Y."/>
            <person name="Chen X.L."/>
            <person name="Shi M."/>
            <person name="He H.L."/>
            <person name="Zhou B.C."/>
            <person name="Zhang Y.Z."/>
        </authorList>
    </citation>
    <scope>NUCLEOTIDE SEQUENCE [LARGE SCALE GENOMIC DNA]</scope>
    <source>
        <strain evidence="15 16">A 37-1-2</strain>
    </source>
</reference>
<evidence type="ECO:0000256" key="9">
    <source>
        <dbReference type="ARBA" id="ARBA00023170"/>
    </source>
</evidence>
<dbReference type="OrthoDB" id="9758929at2"/>
<dbReference type="InterPro" id="IPR012910">
    <property type="entry name" value="Plug_dom"/>
</dbReference>
<keyword evidence="3 11" id="KW-0813">Transport</keyword>
<sequence length="686" mass="77368">MKISQRLFWPLLFVCPLVTAEPFEDEDLDLDALMGMDVQATSAMKRAQSAFDTASSIYVLSKEQITKSGATSVPEALKMVPGLIVRQLDNNQWAISSRGIASRFSSKLLVMIDGQSLYTPKFAAVYWETLNVPLYDIERIEVIRGQGGLLWGSNANNGVINIITKNSIDTRGGYASVTTGNQINVDANLRYGGDISNKGSYRVYGHLKDANESQKGISLPPNDTTKQNSLGFRADFTPNDAWSGLLQGDVTHSTLGQNYRGVVDETNENISFSDDLKRTDSRIMARLENRMSPDANQMLQISWLKQNGSQNYIKEDFESIDIDYQMNFIYQSLQLDWGLNYRYNSISFAESVFLDSDKNFDSLKQYGALVQAQYNVTPDTLDFIIGTKLDHNDLTGWENQPSARLIYKPVDNHLTWGAISRSVRTPTLIEFNDNFKVNGTEIKDLTGLSSGFDQIDDYRIATYLNGNDKVKSENYLSYELGYRFTANDWSLDLSTYYTDAKNVAVIDMNTHAEQFTPILNLFLAGKIPEVFQALTMTRIDLDFASVADTTTKGFDLVVSWQPIDNLNTEFGYSYTDYNYDLPPRVEPAIGYDSKNRQLFAKADYSFLTNHNVFATLRAVNSNAYNTDNYTTLDISWNWQVTPVWSTAVSGKNLFSGSHIEYSNTRETYTLPNYIDECITFTISANF</sequence>
<evidence type="ECO:0000256" key="12">
    <source>
        <dbReference type="RuleBase" id="RU003357"/>
    </source>
</evidence>
<dbReference type="SUPFAM" id="SSF56935">
    <property type="entry name" value="Porins"/>
    <property type="match status" value="1"/>
</dbReference>
<evidence type="ECO:0000256" key="1">
    <source>
        <dbReference type="ARBA" id="ARBA00004571"/>
    </source>
</evidence>
<dbReference type="PANTHER" id="PTHR30069">
    <property type="entry name" value="TONB-DEPENDENT OUTER MEMBRANE RECEPTOR"/>
    <property type="match status" value="1"/>
</dbReference>
<dbReference type="EMBL" id="CP011026">
    <property type="protein sequence ID" value="ATC88434.1"/>
    <property type="molecule type" value="Genomic_DNA"/>
</dbReference>
<name>A0A290S8E1_9GAMM</name>
<keyword evidence="9" id="KW-0675">Receptor</keyword>
<dbReference type="Pfam" id="PF00593">
    <property type="entry name" value="TonB_dep_Rec_b-barrel"/>
    <property type="match status" value="1"/>
</dbReference>